<dbReference type="SUPFAM" id="SSF54427">
    <property type="entry name" value="NTF2-like"/>
    <property type="match status" value="2"/>
</dbReference>
<dbReference type="RefSeq" id="WP_073315796.1">
    <property type="nucleotide sequence ID" value="NZ_FQYP01000003.1"/>
</dbReference>
<gene>
    <name evidence="2" type="ORF">SAMN04488508_103470</name>
</gene>
<dbReference type="AlphaFoldDB" id="A0A1M6ELK2"/>
<dbReference type="Pfam" id="PF14534">
    <property type="entry name" value="DUF4440"/>
    <property type="match status" value="1"/>
</dbReference>
<dbReference type="EMBL" id="FQYP01000003">
    <property type="protein sequence ID" value="SHI86415.1"/>
    <property type="molecule type" value="Genomic_DNA"/>
</dbReference>
<evidence type="ECO:0000313" key="2">
    <source>
        <dbReference type="EMBL" id="SHI86415.1"/>
    </source>
</evidence>
<name>A0A1M6ELK2_9FLAO</name>
<reference evidence="3" key="1">
    <citation type="submission" date="2016-11" db="EMBL/GenBank/DDBJ databases">
        <authorList>
            <person name="Varghese N."/>
            <person name="Submissions S."/>
        </authorList>
    </citation>
    <scope>NUCLEOTIDE SEQUENCE [LARGE SCALE GENOMIC DNA]</scope>
    <source>
        <strain evidence="3">DSM 22623</strain>
    </source>
</reference>
<dbReference type="InterPro" id="IPR032710">
    <property type="entry name" value="NTF2-like_dom_sf"/>
</dbReference>
<proteinExistence type="predicted"/>
<dbReference type="STRING" id="570521.SAMN04488508_103470"/>
<accession>A0A1M6ELK2</accession>
<evidence type="ECO:0000259" key="1">
    <source>
        <dbReference type="Pfam" id="PF14534"/>
    </source>
</evidence>
<keyword evidence="3" id="KW-1185">Reference proteome</keyword>
<dbReference type="PROSITE" id="PS51257">
    <property type="entry name" value="PROKAR_LIPOPROTEIN"/>
    <property type="match status" value="1"/>
</dbReference>
<dbReference type="Gene3D" id="3.10.450.50">
    <property type="match status" value="2"/>
</dbReference>
<dbReference type="Proteomes" id="UP000184432">
    <property type="component" value="Unassembled WGS sequence"/>
</dbReference>
<protein>
    <recommendedName>
        <fullName evidence="1">DUF4440 domain-containing protein</fullName>
    </recommendedName>
</protein>
<feature type="domain" description="DUF4440" evidence="1">
    <location>
        <begin position="47"/>
        <end position="147"/>
    </location>
</feature>
<dbReference type="OrthoDB" id="9784036at2"/>
<organism evidence="2 3">
    <name type="scientific">Aquimarina spongiae</name>
    <dbReference type="NCBI Taxonomy" id="570521"/>
    <lineage>
        <taxon>Bacteria</taxon>
        <taxon>Pseudomonadati</taxon>
        <taxon>Bacteroidota</taxon>
        <taxon>Flavobacteriia</taxon>
        <taxon>Flavobacteriales</taxon>
        <taxon>Flavobacteriaceae</taxon>
        <taxon>Aquimarina</taxon>
    </lineage>
</organism>
<sequence length="316" mass="36409">MKPIIILAILVSGIFLSCTNVKAKKEHQSSLLETKKTSRSLTSQINELNQILIDAAITQDFDKAKHIYAEDALLLTDFNPIIDGRTHITQFYTALFGRQQLTTYTKTTTEIIDLGECILEIGIFDKSFQNQEPQNGKYFNVWQPQPDGSLQLTSESFGYSHETPNQSALVVEALKNNTSIKTSRNIKAIPKEIRTYYRLTEEHSKERNPDKAMKLFTQDATYYRFAKKEVHGFDVIAKYYTDYYSNPVTIDSIKVKPYHYHKVKDGYLSYTQFYVEWTVPNFSGITQGTGLVYLKKDNNGFLQRHRLIGFRSPQNH</sequence>
<evidence type="ECO:0000313" key="3">
    <source>
        <dbReference type="Proteomes" id="UP000184432"/>
    </source>
</evidence>
<dbReference type="InterPro" id="IPR027843">
    <property type="entry name" value="DUF4440"/>
</dbReference>